<evidence type="ECO:0000313" key="2">
    <source>
        <dbReference type="EMBL" id="QJW99882.1"/>
    </source>
</evidence>
<evidence type="ECO:0000313" key="3">
    <source>
        <dbReference type="Proteomes" id="UP000503447"/>
    </source>
</evidence>
<accession>A0A6M5Z3U3</accession>
<dbReference type="AlphaFoldDB" id="A0A6M5Z3U3"/>
<sequence length="99" mass="10895">MAASFAGLPLRAVLDEAFDLISDGAAPGPSPTRTAPAQEKRETGCRARPHWEYKPIEKGRGEEAGRSEEEEFNRRGGLGRGRHFQGAGGRRFVFKRAKQ</sequence>
<dbReference type="KEGG" id="ftj:FTUN_7505"/>
<feature type="compositionally biased region" description="Basic and acidic residues" evidence="1">
    <location>
        <begin position="38"/>
        <end position="67"/>
    </location>
</feature>
<gene>
    <name evidence="2" type="ORF">FTUN_7505</name>
</gene>
<name>A0A6M5Z3U3_9BACT</name>
<reference evidence="3" key="1">
    <citation type="submission" date="2020-05" db="EMBL/GenBank/DDBJ databases">
        <title>Frigoriglobus tundricola gen. nov., sp. nov., a psychrotolerant cellulolytic planctomycete of the family Gemmataceae with two divergent copies of 16S rRNA gene.</title>
        <authorList>
            <person name="Kulichevskaya I.S."/>
            <person name="Ivanova A.A."/>
            <person name="Naumoff D.G."/>
            <person name="Beletsky A.V."/>
            <person name="Rijpstra W.I.C."/>
            <person name="Sinninghe Damste J.S."/>
            <person name="Mardanov A.V."/>
            <person name="Ravin N.V."/>
            <person name="Dedysh S.N."/>
        </authorList>
    </citation>
    <scope>NUCLEOTIDE SEQUENCE [LARGE SCALE GENOMIC DNA]</scope>
    <source>
        <strain evidence="3">PL17</strain>
    </source>
</reference>
<proteinExistence type="predicted"/>
<keyword evidence="3" id="KW-1185">Reference proteome</keyword>
<evidence type="ECO:0000256" key="1">
    <source>
        <dbReference type="SAM" id="MobiDB-lite"/>
    </source>
</evidence>
<organism evidence="2 3">
    <name type="scientific">Frigoriglobus tundricola</name>
    <dbReference type="NCBI Taxonomy" id="2774151"/>
    <lineage>
        <taxon>Bacteria</taxon>
        <taxon>Pseudomonadati</taxon>
        <taxon>Planctomycetota</taxon>
        <taxon>Planctomycetia</taxon>
        <taxon>Gemmatales</taxon>
        <taxon>Gemmataceae</taxon>
        <taxon>Frigoriglobus</taxon>
    </lineage>
</organism>
<dbReference type="EMBL" id="CP053452">
    <property type="protein sequence ID" value="QJW99882.1"/>
    <property type="molecule type" value="Genomic_DNA"/>
</dbReference>
<feature type="region of interest" description="Disordered" evidence="1">
    <location>
        <begin position="22"/>
        <end position="99"/>
    </location>
</feature>
<protein>
    <submittedName>
        <fullName evidence="2">Uncharacterized protein</fullName>
    </submittedName>
</protein>
<dbReference type="Proteomes" id="UP000503447">
    <property type="component" value="Chromosome"/>
</dbReference>